<dbReference type="EMBL" id="CAMXCT020000509">
    <property type="protein sequence ID" value="CAL1133097.1"/>
    <property type="molecule type" value="Genomic_DNA"/>
</dbReference>
<feature type="chain" id="PRO_5043269807" evidence="3">
    <location>
        <begin position="27"/>
        <end position="2582"/>
    </location>
</feature>
<organism evidence="4">
    <name type="scientific">Cladocopium goreaui</name>
    <dbReference type="NCBI Taxonomy" id="2562237"/>
    <lineage>
        <taxon>Eukaryota</taxon>
        <taxon>Sar</taxon>
        <taxon>Alveolata</taxon>
        <taxon>Dinophyceae</taxon>
        <taxon>Suessiales</taxon>
        <taxon>Symbiodiniaceae</taxon>
        <taxon>Cladocopium</taxon>
    </lineage>
</organism>
<reference evidence="5 6" key="2">
    <citation type="submission" date="2024-05" db="EMBL/GenBank/DDBJ databases">
        <authorList>
            <person name="Chen Y."/>
            <person name="Shah S."/>
            <person name="Dougan E. K."/>
            <person name="Thang M."/>
            <person name="Chan C."/>
        </authorList>
    </citation>
    <scope>NUCLEOTIDE SEQUENCE [LARGE SCALE GENOMIC DNA]</scope>
</reference>
<dbReference type="Proteomes" id="UP001152797">
    <property type="component" value="Unassembled WGS sequence"/>
</dbReference>
<evidence type="ECO:0000313" key="5">
    <source>
        <dbReference type="EMBL" id="CAL4767034.1"/>
    </source>
</evidence>
<feature type="region of interest" description="Disordered" evidence="1">
    <location>
        <begin position="1244"/>
        <end position="1457"/>
    </location>
</feature>
<feature type="signal peptide" evidence="3">
    <location>
        <begin position="1"/>
        <end position="26"/>
    </location>
</feature>
<dbReference type="PANTHER" id="PTHR35580:SF1">
    <property type="entry name" value="PHYTASE-LIKE DOMAIN-CONTAINING PROTEIN"/>
    <property type="match status" value="1"/>
</dbReference>
<evidence type="ECO:0000313" key="6">
    <source>
        <dbReference type="Proteomes" id="UP001152797"/>
    </source>
</evidence>
<reference evidence="4" key="1">
    <citation type="submission" date="2022-10" db="EMBL/GenBank/DDBJ databases">
        <authorList>
            <person name="Chen Y."/>
            <person name="Dougan E. K."/>
            <person name="Chan C."/>
            <person name="Rhodes N."/>
            <person name="Thang M."/>
        </authorList>
    </citation>
    <scope>NUCLEOTIDE SEQUENCE</scope>
</reference>
<evidence type="ECO:0000256" key="1">
    <source>
        <dbReference type="SAM" id="MobiDB-lite"/>
    </source>
</evidence>
<keyword evidence="2" id="KW-0472">Membrane</keyword>
<feature type="compositionally biased region" description="Low complexity" evidence="1">
    <location>
        <begin position="1244"/>
        <end position="1428"/>
    </location>
</feature>
<accession>A0A9P1BUY3</accession>
<dbReference type="EMBL" id="CAMXCT030000509">
    <property type="protein sequence ID" value="CAL4767034.1"/>
    <property type="molecule type" value="Genomic_DNA"/>
</dbReference>
<protein>
    <submittedName>
        <fullName evidence="4">Uncharacterized protein</fullName>
    </submittedName>
</protein>
<dbReference type="SUPFAM" id="SSF50993">
    <property type="entry name" value="Peptidase/esterase 'gauge' domain"/>
    <property type="match status" value="1"/>
</dbReference>
<comment type="caution">
    <text evidence="4">The sequence shown here is derived from an EMBL/GenBank/DDBJ whole genome shotgun (WGS) entry which is preliminary data.</text>
</comment>
<dbReference type="Pfam" id="PF06739">
    <property type="entry name" value="SBBP"/>
    <property type="match status" value="1"/>
</dbReference>
<dbReference type="OrthoDB" id="167314at2759"/>
<dbReference type="InterPro" id="IPR011047">
    <property type="entry name" value="Quinoprotein_ADH-like_sf"/>
</dbReference>
<keyword evidence="3" id="KW-0732">Signal</keyword>
<evidence type="ECO:0000256" key="2">
    <source>
        <dbReference type="SAM" id="Phobius"/>
    </source>
</evidence>
<feature type="transmembrane region" description="Helical" evidence="2">
    <location>
        <begin position="1683"/>
        <end position="1702"/>
    </location>
</feature>
<dbReference type="SUPFAM" id="SSF101898">
    <property type="entry name" value="NHL repeat"/>
    <property type="match status" value="1"/>
</dbReference>
<evidence type="ECO:0000256" key="3">
    <source>
        <dbReference type="SAM" id="SignalP"/>
    </source>
</evidence>
<keyword evidence="2" id="KW-1133">Transmembrane helix</keyword>
<proteinExistence type="predicted"/>
<keyword evidence="6" id="KW-1185">Reference proteome</keyword>
<feature type="compositionally biased region" description="Low complexity" evidence="1">
    <location>
        <begin position="1436"/>
        <end position="1454"/>
    </location>
</feature>
<evidence type="ECO:0000313" key="4">
    <source>
        <dbReference type="EMBL" id="CAI3979722.1"/>
    </source>
</evidence>
<sequence length="2582" mass="273911">MPQESAMVSVAFACLLLWINSCIVEAQQESWTYQFGTSVTEHVNAVETLGDDIVVAGFTFGSLDGNSNAGSFDIFVMKLDSSGSKNWTFQTGTTAGDNARAVQIESSTGNILVVGSTLGDLNAVNAGSYDMFVMKIDSVGSHMWTMQTGTSSDEDLYAVQIDSSGNIIAGGFTWGSFPDFSNAGNSRDILVLQLDSSGSTQWTFQTGSTSDEILWDLKLDASDDIVLAGWTDGQLDSYSNAGQSDIYVMKLNNSGSSQWIFQTGSTGNDQGGHLGIDSSGNILVGGWTDVDLGNINQGGTDIFVMQLNSAGTQQWTFQTGTEGDDYIRGLAIGTFNIILGGTTTSAWHGSCNRGGEDLFIMELDSDGSSVQKIFQTGSSSADMLQGRLVLDADEAVILAGYTSGGLGGSNAGEVDAYLMKVQQLSWTFQTGTSGADGVNALQIDSSGNIFLTGETNGALDGSGSAGDSDLFVMKLDSTGSRQWTYQTGSTAQDTAEAIHLAASGSIFVAGWTAGDLSGASAGSFDIFVMKLDDTGSQQWTYQTGTASADYAFAVETDASGNILLAGSTDGSMQGSSAGDTDIFVMQLDSAGSHQWTVQIGSSGKDVATALRIDASGDLGLAGYTTGDLGNTNAGSKDIFAMKLSGAGSQLWTFQRGSSADDSATALEIDSYGDLVLAGWTAGSLDGNSNAGSVDLFAMKVDAQGSWEWTFQTGTAREEWAGSLQIIPSGRILLAGSIKNGLGGSEDILAVELDSTGSLQWKFVAGTTAGDIAHAVQLDASNNVILAGTTGGGLNGNAHAGSDDIFVMKVLRVPDPAPSTSGQVSWTFQTGTSVDDVLLGAVLDSCGNVILAGNTMGSFSGSNAGYGDVFTMKLSEDGSQLWAYQTGSDGNDQVYGLAVDSFNSIVLTGATSGSLNGQSHSGQTDIFVMKIDRFKTLQWTYQTGTGTQQEGTGVQVDLWGNIFVAGWTAGDLHSQVSAGEVDAFVMKLSSDGVNQWTVLSGGPDYDFAWNLAMDASGNIVVVGESYGSFQGNYHAGGSDLFVWKLNHAGSDQWSFQAGTGGSESFSGMDIDSAGNIVVTGMTGGVMGASSTGNYDVVVLMLDSSGVQQWIFQTGSSTGSSAGRAAVWDPYGRIFVMATAWGSFAGGVAIGDKDVALLKLDATGNQEWVSQLGTSTREECVVQLSLGAAGNILVAGSTTEVITGSNAGGEDIFAMMVLTPTTTTSTSLTLTTSSVSSITTTTATLSSTSRSKTSTTSTSSTSCTTTTSTTSTSTSTSSSSTSTSSTSRTTSTSTSTSSSSTSTSSTSRTTSTSTSTSSSSTGTSSTSFTTTTTITNTSTSTSSSSTGTSSTSFTTTSRTISTSTSSSSTGTSTSSSSTGTSSTSFTTTSRTISTSTSSSSAGTSSTSSTLSTASGSGTTSSGTSKFGTTSRATLSGLSTSMSETVSWTSSSTSKNSVEAGSVADTLRQLEQSTEALLRQLSDTNGTGQNILLVSETSIGKVSVMRLQEPNSSVDGEYVQLVDETSGAVLPLEVLQNDEVLVATLFSENQNAIIFQGTSRTLLKPVTGVVDVSIYDLDNLTAKKVVSTRPIYVKLGPLTEPFDATRWTCAYLDGDTWSTDGVRLVTAEELEALNLSASGAWCVSYHLSIFAGFLDLLLACTNINVLSEENLQEILKPRWWSRPPALFLWPSMALLLALIVLGIFLDASVRRSGLWKDEYFLTEVPPVRGSCGSCGSCTAGHSDASEAPKKPSASTVPALHHESSVASLAQFHQTDLARIQKKLHRVMNPAISSRIQDDSIWRNTLRYVALQHKLHIESLEMHVWGRNGWVQGSLAVEKSPVLKSLVMRLEGDLPEAFVLMHSSRLHRVCSTFLAAHPAYTLLHCNLHVTAAKRGKIFMDCILGSLAFVAIFFSVDGSAVAARSPADCPVQQGTFLWYTFVTLFSILLNFIPRSLLFHLAWRDFEQRDRAHRRRQLRKRLWWDIQFWAVAIGLSCLHVLVITAFLANLGEADEWKWMLSFTVVFLRKLIIVPLVSCIFSGLVSEVTAFAQPALLSDPPRKFGLDLSLRSSSTSNLGSAGSAESLESLEPGVSTTWENKVKELAQRGITVRQLLGFYADLEQQMSHFDPDQSTTHDVVRQVVIPGSLQMRGSRHYEIVVQCEHFEPLTAICSVRAVNGSCTKPWKGGDSVRPKEPSWEAVFLLQDINQEAIRISLELEQTVCEAVLPNSSFQNGFEGDIQLGATSLHVRIVRIHSLEDLQDAEAVAKTVSHASSHGSQSLAAGAFHKAMNESSSVQILLKKPFEIASRAYFKLPDVPGGEPARGYAGRGFAYATAVNRGVPMSAYKMVTHNWGNKFTHLIGAIFADALQEETYDGVVTLLKNKDFDRLHQQLDERNQLSVPYWVCAFSVNQHAGICARAPTADSTGHPITTCSCKTQKHFEGDFSEMNKFDDMMNYLKRQLREVYSEVRLEQVVAMDVNFTLLTRVWCVAELVEADHLHISQAVKIHSGASRDVCLGRLASSDVRKAEASFPADKELVLGKIEDVEAFNKRLQDLMLHRLDSFLGKHSATASTLCDEILGAALTVAM</sequence>
<name>A0A9P1BUY3_9DINO</name>
<feature type="transmembrane region" description="Helical" evidence="2">
    <location>
        <begin position="1931"/>
        <end position="1955"/>
    </location>
</feature>
<gene>
    <name evidence="4" type="ORF">C1SCF055_LOCUS7656</name>
</gene>
<dbReference type="InterPro" id="IPR010620">
    <property type="entry name" value="SBBP_repeat"/>
</dbReference>
<dbReference type="InterPro" id="IPR052918">
    <property type="entry name" value="Motility_Chemotaxis_Reg"/>
</dbReference>
<dbReference type="PANTHER" id="PTHR35580">
    <property type="entry name" value="CELL SURFACE GLYCOPROTEIN (S-LAYER PROTEIN)-LIKE PROTEIN"/>
    <property type="match status" value="1"/>
</dbReference>
<dbReference type="Gene3D" id="2.80.10.50">
    <property type="match status" value="4"/>
</dbReference>
<feature type="transmembrane region" description="Helical" evidence="2">
    <location>
        <begin position="1893"/>
        <end position="1911"/>
    </location>
</feature>
<feature type="transmembrane region" description="Helical" evidence="2">
    <location>
        <begin position="1976"/>
        <end position="2004"/>
    </location>
</feature>
<dbReference type="SUPFAM" id="SSF50998">
    <property type="entry name" value="Quinoprotein alcohol dehydrogenase-like"/>
    <property type="match status" value="1"/>
</dbReference>
<dbReference type="EMBL" id="CAMXCT010000509">
    <property type="protein sequence ID" value="CAI3979722.1"/>
    <property type="molecule type" value="Genomic_DNA"/>
</dbReference>
<keyword evidence="2" id="KW-0812">Transmembrane</keyword>